<dbReference type="Proteomes" id="UP000612893">
    <property type="component" value="Unassembled WGS sequence"/>
</dbReference>
<dbReference type="AlphaFoldDB" id="A0A934N7M8"/>
<dbReference type="SUPFAM" id="SSF51735">
    <property type="entry name" value="NAD(P)-binding Rossmann-fold domains"/>
    <property type="match status" value="1"/>
</dbReference>
<dbReference type="PANTHER" id="PTHR44147">
    <property type="entry name" value="DEHYDROGENASE/REDUCTASE SDR FAMILY MEMBER 1"/>
    <property type="match status" value="1"/>
</dbReference>
<gene>
    <name evidence="1" type="ORF">JF922_11540</name>
</gene>
<organism evidence="1 2">
    <name type="scientific">Candidatus Nephthysia bennettiae</name>
    <dbReference type="NCBI Taxonomy" id="3127016"/>
    <lineage>
        <taxon>Bacteria</taxon>
        <taxon>Bacillati</taxon>
        <taxon>Candidatus Dormiibacterota</taxon>
        <taxon>Candidatus Dormibacteria</taxon>
        <taxon>Candidatus Dormibacterales</taxon>
        <taxon>Candidatus Dormibacteraceae</taxon>
        <taxon>Candidatus Nephthysia</taxon>
    </lineage>
</organism>
<evidence type="ECO:0000313" key="1">
    <source>
        <dbReference type="EMBL" id="MBJ7598701.1"/>
    </source>
</evidence>
<dbReference type="PRINTS" id="PR00081">
    <property type="entry name" value="GDHRDH"/>
</dbReference>
<dbReference type="Gene3D" id="3.40.50.720">
    <property type="entry name" value="NAD(P)-binding Rossmann-like Domain"/>
    <property type="match status" value="1"/>
</dbReference>
<keyword evidence="2" id="KW-1185">Reference proteome</keyword>
<reference evidence="1" key="1">
    <citation type="submission" date="2020-10" db="EMBL/GenBank/DDBJ databases">
        <title>Ca. Dormibacterota MAGs.</title>
        <authorList>
            <person name="Montgomery K."/>
        </authorList>
    </citation>
    <scope>NUCLEOTIDE SEQUENCE [LARGE SCALE GENOMIC DNA]</scope>
    <source>
        <strain evidence="1">SC8812_S17_10</strain>
    </source>
</reference>
<evidence type="ECO:0000313" key="2">
    <source>
        <dbReference type="Proteomes" id="UP000612893"/>
    </source>
</evidence>
<comment type="caution">
    <text evidence="1">The sequence shown here is derived from an EMBL/GenBank/DDBJ whole genome shotgun (WGS) entry which is preliminary data.</text>
</comment>
<sequence length="295" mass="31368">MNRAVSDGWRPPDLAGKVCVVTGSSRGVGKGIALVLGEAGATVYVTGRTRRGRPAAGPVPGPGSVDETAEQITARGGRGIPSPTDHTHDGQVEALFTRVYEEQGRLDLLVANAWGGYEGMQGEELVAPFWEQPLRRWDVMFGAGLRAQFSSARLAAPLMIEQGSGLIVCTGGFDDPSHYLGSVPYDVVKTATGRLVTTMAHELRPHGVAAAGVYPGFTRTEAVVEAFAAEGREPPPETHSPEFVGRAVACLLADPELMELSGSGVQAATLAQRYGFRDTDGREIAHFVLPEEYRL</sequence>
<dbReference type="InterPro" id="IPR036291">
    <property type="entry name" value="NAD(P)-bd_dom_sf"/>
</dbReference>
<proteinExistence type="predicted"/>
<dbReference type="Pfam" id="PF00106">
    <property type="entry name" value="adh_short"/>
    <property type="match status" value="1"/>
</dbReference>
<accession>A0A934N7M8</accession>
<dbReference type="InterPro" id="IPR002347">
    <property type="entry name" value="SDR_fam"/>
</dbReference>
<dbReference type="EMBL" id="JAEKNR010000122">
    <property type="protein sequence ID" value="MBJ7598701.1"/>
    <property type="molecule type" value="Genomic_DNA"/>
</dbReference>
<name>A0A934N7M8_9BACT</name>
<dbReference type="PANTHER" id="PTHR44147:SF2">
    <property type="entry name" value="DEHYDROGENASE_REDUCTASE SDR FAMILY MEMBER 1"/>
    <property type="match status" value="1"/>
</dbReference>
<protein>
    <submittedName>
        <fullName evidence="1">SDR family NAD(P)-dependent oxidoreductase</fullName>
    </submittedName>
</protein>